<reference evidence="8" key="1">
    <citation type="submission" date="2017-02" db="UniProtKB">
        <authorList>
            <consortium name="WormBaseParasite"/>
        </authorList>
    </citation>
    <scope>IDENTIFICATION</scope>
</reference>
<evidence type="ECO:0000256" key="2">
    <source>
        <dbReference type="ARBA" id="ARBA00007129"/>
    </source>
</evidence>
<dbReference type="GO" id="GO:0005737">
    <property type="term" value="C:cytoplasm"/>
    <property type="evidence" value="ECO:0007669"/>
    <property type="project" value="UniProtKB-SubCell"/>
</dbReference>
<dbReference type="PROSITE" id="PS01201">
    <property type="entry name" value="TUB_2"/>
    <property type="match status" value="1"/>
</dbReference>
<dbReference type="Gene3D" id="3.20.90.10">
    <property type="entry name" value="Tubby Protein, Chain A"/>
    <property type="match status" value="1"/>
</dbReference>
<dbReference type="InterPro" id="IPR000007">
    <property type="entry name" value="Tubby_C"/>
</dbReference>
<evidence type="ECO:0000313" key="8">
    <source>
        <dbReference type="WBParaSite" id="SPAL_0001596300.1"/>
    </source>
</evidence>
<keyword evidence="7" id="KW-1185">Reference proteome</keyword>
<evidence type="ECO:0000256" key="1">
    <source>
        <dbReference type="ARBA" id="ARBA00004496"/>
    </source>
</evidence>
<dbReference type="PANTHER" id="PTHR16517">
    <property type="entry name" value="TUBBY-RELATED"/>
    <property type="match status" value="1"/>
</dbReference>
<proteinExistence type="inferred from homology"/>
<dbReference type="PANTHER" id="PTHR16517:SF7">
    <property type="entry name" value="PROTEIN KING TUBBY"/>
    <property type="match status" value="1"/>
</dbReference>
<dbReference type="GO" id="GO:0061512">
    <property type="term" value="P:protein localization to cilium"/>
    <property type="evidence" value="ECO:0007669"/>
    <property type="project" value="TreeGrafter"/>
</dbReference>
<evidence type="ECO:0000256" key="3">
    <source>
        <dbReference type="ARBA" id="ARBA00022490"/>
    </source>
</evidence>
<evidence type="ECO:0000259" key="6">
    <source>
        <dbReference type="Pfam" id="PF01167"/>
    </source>
</evidence>
<dbReference type="PRINTS" id="PR01573">
    <property type="entry name" value="SUPERTUBBY"/>
</dbReference>
<feature type="region of interest" description="Disordered" evidence="5">
    <location>
        <begin position="27"/>
        <end position="53"/>
    </location>
</feature>
<evidence type="ECO:0000313" key="7">
    <source>
        <dbReference type="Proteomes" id="UP000046392"/>
    </source>
</evidence>
<organism evidence="7 8">
    <name type="scientific">Strongyloides papillosus</name>
    <name type="common">Intestinal threadworm</name>
    <dbReference type="NCBI Taxonomy" id="174720"/>
    <lineage>
        <taxon>Eukaryota</taxon>
        <taxon>Metazoa</taxon>
        <taxon>Ecdysozoa</taxon>
        <taxon>Nematoda</taxon>
        <taxon>Chromadorea</taxon>
        <taxon>Rhabditida</taxon>
        <taxon>Tylenchina</taxon>
        <taxon>Panagrolaimomorpha</taxon>
        <taxon>Strongyloidoidea</taxon>
        <taxon>Strongyloididae</taxon>
        <taxon>Strongyloides</taxon>
    </lineage>
</organism>
<dbReference type="InterPro" id="IPR025659">
    <property type="entry name" value="Tubby-like_C"/>
</dbReference>
<dbReference type="SUPFAM" id="SSF54518">
    <property type="entry name" value="Tubby C-terminal domain-like"/>
    <property type="match status" value="1"/>
</dbReference>
<comment type="similarity">
    <text evidence="2 4">Belongs to the TUB family.</text>
</comment>
<dbReference type="Proteomes" id="UP000046392">
    <property type="component" value="Unplaced"/>
</dbReference>
<comment type="subcellular location">
    <subcellularLocation>
        <location evidence="1">Cytoplasm</location>
    </subcellularLocation>
</comment>
<evidence type="ECO:0000256" key="5">
    <source>
        <dbReference type="SAM" id="MobiDB-lite"/>
    </source>
</evidence>
<dbReference type="AlphaFoldDB" id="A0A0N5CDL9"/>
<feature type="compositionally biased region" description="Polar residues" evidence="5">
    <location>
        <begin position="29"/>
        <end position="53"/>
    </location>
</feature>
<name>A0A0N5CDL9_STREA</name>
<keyword evidence="3" id="KW-0963">Cytoplasm</keyword>
<dbReference type="WBParaSite" id="SPAL_0001596300.1">
    <property type="protein sequence ID" value="SPAL_0001596300.1"/>
    <property type="gene ID" value="SPAL_0001596300"/>
</dbReference>
<dbReference type="STRING" id="174720.A0A0N5CDL9"/>
<sequence>MSNEQKEWINHNLRKQRRLLEEKQRQKRLNSSELRTNNLSTNQNFLQSSSVKTPEKQSFAQSLFGGYSFNDNKSKKDKELYAYDNPLTFPPEDLDMIQKPTDISPTTYITVRGITPPPIQSIPSDDDIGSIGLPEEKLPISNSSPNNRYGNTYSDSNTNLLDSPQKTAVSQMISHDGLENHILPSIQQCNVSDIINNLPKFVTEAVKKHLTLKCRITRDKRGVDRGIYPTYYLHLEKEDDRKVIFLLAARKRKKSATANYLISTDATDLSREGTSFVGKVRSNAIGTAFTIYDNGENPKKSTIIREEIRQELAAVIYETNVLGFKGPRRMTVIIPGIYDSDIGSRKEFRPLSEKDSIVERYKSKRLDGLVVMQNKSPQWNEDTQSYVLNFHGRVTQASVKNFQIIHEADPDYIVMQFGRVSDELFTMDFRYPLSPLQAFGIAMTSFHSKLACE</sequence>
<accession>A0A0N5CDL9</accession>
<dbReference type="GO" id="GO:0005929">
    <property type="term" value="C:cilium"/>
    <property type="evidence" value="ECO:0007669"/>
    <property type="project" value="TreeGrafter"/>
</dbReference>
<dbReference type="PROSITE" id="PS01200">
    <property type="entry name" value="TUB_1"/>
    <property type="match status" value="1"/>
</dbReference>
<feature type="domain" description="Tubby C-terminal" evidence="6">
    <location>
        <begin position="204"/>
        <end position="447"/>
    </location>
</feature>
<dbReference type="InterPro" id="IPR018066">
    <property type="entry name" value="Tubby_C_CS"/>
</dbReference>
<evidence type="ECO:0000256" key="4">
    <source>
        <dbReference type="RuleBase" id="RU361125"/>
    </source>
</evidence>
<protein>
    <recommendedName>
        <fullName evidence="4">Tubby-like protein</fullName>
    </recommendedName>
</protein>
<dbReference type="Pfam" id="PF01167">
    <property type="entry name" value="Tub"/>
    <property type="match status" value="1"/>
</dbReference>